<evidence type="ECO:0000313" key="3">
    <source>
        <dbReference type="EMBL" id="RLE12641.1"/>
    </source>
</evidence>
<dbReference type="EMBL" id="QMQA01000150">
    <property type="protein sequence ID" value="RLE12641.1"/>
    <property type="molecule type" value="Genomic_DNA"/>
</dbReference>
<dbReference type="InterPro" id="IPR002869">
    <property type="entry name" value="Pyrv_flavodox_OxRed_cen"/>
</dbReference>
<reference evidence="3 4" key="1">
    <citation type="submission" date="2018-06" db="EMBL/GenBank/DDBJ databases">
        <title>Extensive metabolic versatility and redundancy in microbially diverse, dynamic hydrothermal sediments.</title>
        <authorList>
            <person name="Dombrowski N."/>
            <person name="Teske A."/>
            <person name="Baker B.J."/>
        </authorList>
    </citation>
    <scope>NUCLEOTIDE SEQUENCE [LARGE SCALE GENOMIC DNA]</scope>
    <source>
        <strain evidence="3">B3_G15</strain>
    </source>
</reference>
<dbReference type="Proteomes" id="UP000280417">
    <property type="component" value="Unassembled WGS sequence"/>
</dbReference>
<protein>
    <submittedName>
        <fullName evidence="3">2-oxoacid:ferredoxin oxidoreductase subunit gamma</fullName>
    </submittedName>
</protein>
<dbReference type="Gene3D" id="3.40.920.10">
    <property type="entry name" value="Pyruvate-ferredoxin oxidoreductase, PFOR, domain III"/>
    <property type="match status" value="1"/>
</dbReference>
<gene>
    <name evidence="3" type="ORF">DRJ04_05840</name>
</gene>
<dbReference type="InterPro" id="IPR052554">
    <property type="entry name" value="2-oxoglutarate_synth_KorC"/>
</dbReference>
<dbReference type="AlphaFoldDB" id="A0A662DEA3"/>
<proteinExistence type="predicted"/>
<organism evidence="3 4">
    <name type="scientific">Aerophobetes bacterium</name>
    <dbReference type="NCBI Taxonomy" id="2030807"/>
    <lineage>
        <taxon>Bacteria</taxon>
        <taxon>Candidatus Aerophobota</taxon>
    </lineage>
</organism>
<accession>A0A662DEA3</accession>
<comment type="caution">
    <text evidence="3">The sequence shown here is derived from an EMBL/GenBank/DDBJ whole genome shotgun (WGS) entry which is preliminary data.</text>
</comment>
<dbReference type="InterPro" id="IPR019752">
    <property type="entry name" value="Pyrv/ketoisovalerate_OxRed_cat"/>
</dbReference>
<dbReference type="SUPFAM" id="SSF53323">
    <property type="entry name" value="Pyruvate-ferredoxin oxidoreductase, PFOR, domain III"/>
    <property type="match status" value="1"/>
</dbReference>
<evidence type="ECO:0000259" key="2">
    <source>
        <dbReference type="Pfam" id="PF01558"/>
    </source>
</evidence>
<dbReference type="PANTHER" id="PTHR42730:SF1">
    <property type="entry name" value="2-OXOGLUTARATE SYNTHASE SUBUNIT KORC"/>
    <property type="match status" value="1"/>
</dbReference>
<sequence length="185" mass="20174">MDDGRCEIRLSGAGGQGLILAGLILAEAAGIYDGKNVVQTQSYGPEARGGASRSEVIISEEEIDYPKVVNPDILLALTQEACDKYYRELKKDGVLIVDSFYVKKVPSHRNLICLPITSIAEKEVGRKLVANIVALGILTEFTGIVSKEAIKKAVLRRVPKGTEKINERALGVGFRIGREEKKHLN</sequence>
<evidence type="ECO:0000256" key="1">
    <source>
        <dbReference type="ARBA" id="ARBA00023002"/>
    </source>
</evidence>
<evidence type="ECO:0000313" key="4">
    <source>
        <dbReference type="Proteomes" id="UP000280417"/>
    </source>
</evidence>
<dbReference type="PANTHER" id="PTHR42730">
    <property type="entry name" value="2-OXOGLUTARATE SYNTHASE SUBUNIT KORC"/>
    <property type="match status" value="1"/>
</dbReference>
<name>A0A662DEA3_UNCAE</name>
<keyword evidence="1" id="KW-0560">Oxidoreductase</keyword>
<dbReference type="GO" id="GO:0016903">
    <property type="term" value="F:oxidoreductase activity, acting on the aldehyde or oxo group of donors"/>
    <property type="evidence" value="ECO:0007669"/>
    <property type="project" value="InterPro"/>
</dbReference>
<feature type="domain" description="Pyruvate/ketoisovalerate oxidoreductase catalytic" evidence="2">
    <location>
        <begin position="14"/>
        <end position="168"/>
    </location>
</feature>
<dbReference type="Pfam" id="PF01558">
    <property type="entry name" value="POR"/>
    <property type="match status" value="1"/>
</dbReference>